<evidence type="ECO:0000313" key="2">
    <source>
        <dbReference type="Proteomes" id="UP000814140"/>
    </source>
</evidence>
<keyword evidence="2" id="KW-1185">Reference proteome</keyword>
<dbReference type="EMBL" id="MU277252">
    <property type="protein sequence ID" value="KAI0057102.1"/>
    <property type="molecule type" value="Genomic_DNA"/>
</dbReference>
<name>A0ACB8SLL9_9AGAM</name>
<proteinExistence type="predicted"/>
<organism evidence="1 2">
    <name type="scientific">Artomyces pyxidatus</name>
    <dbReference type="NCBI Taxonomy" id="48021"/>
    <lineage>
        <taxon>Eukaryota</taxon>
        <taxon>Fungi</taxon>
        <taxon>Dikarya</taxon>
        <taxon>Basidiomycota</taxon>
        <taxon>Agaricomycotina</taxon>
        <taxon>Agaricomycetes</taxon>
        <taxon>Russulales</taxon>
        <taxon>Auriscalpiaceae</taxon>
        <taxon>Artomyces</taxon>
    </lineage>
</organism>
<reference evidence="1" key="1">
    <citation type="submission" date="2021-03" db="EMBL/GenBank/DDBJ databases">
        <authorList>
            <consortium name="DOE Joint Genome Institute"/>
            <person name="Ahrendt S."/>
            <person name="Looney B.P."/>
            <person name="Miyauchi S."/>
            <person name="Morin E."/>
            <person name="Drula E."/>
            <person name="Courty P.E."/>
            <person name="Chicoki N."/>
            <person name="Fauchery L."/>
            <person name="Kohler A."/>
            <person name="Kuo A."/>
            <person name="Labutti K."/>
            <person name="Pangilinan J."/>
            <person name="Lipzen A."/>
            <person name="Riley R."/>
            <person name="Andreopoulos W."/>
            <person name="He G."/>
            <person name="Johnson J."/>
            <person name="Barry K.W."/>
            <person name="Grigoriev I.V."/>
            <person name="Nagy L."/>
            <person name="Hibbett D."/>
            <person name="Henrissat B."/>
            <person name="Matheny P.B."/>
            <person name="Labbe J."/>
            <person name="Martin F."/>
        </authorList>
    </citation>
    <scope>NUCLEOTIDE SEQUENCE</scope>
    <source>
        <strain evidence="1">HHB10654</strain>
    </source>
</reference>
<accession>A0ACB8SLL9</accession>
<evidence type="ECO:0000313" key="1">
    <source>
        <dbReference type="EMBL" id="KAI0057102.1"/>
    </source>
</evidence>
<comment type="caution">
    <text evidence="1">The sequence shown here is derived from an EMBL/GenBank/DDBJ whole genome shotgun (WGS) entry which is preliminary data.</text>
</comment>
<reference evidence="1" key="2">
    <citation type="journal article" date="2022" name="New Phytol.">
        <title>Evolutionary transition to the ectomycorrhizal habit in the genomes of a hyperdiverse lineage of mushroom-forming fungi.</title>
        <authorList>
            <person name="Looney B."/>
            <person name="Miyauchi S."/>
            <person name="Morin E."/>
            <person name="Drula E."/>
            <person name="Courty P.E."/>
            <person name="Kohler A."/>
            <person name="Kuo A."/>
            <person name="LaButti K."/>
            <person name="Pangilinan J."/>
            <person name="Lipzen A."/>
            <person name="Riley R."/>
            <person name="Andreopoulos W."/>
            <person name="He G."/>
            <person name="Johnson J."/>
            <person name="Nolan M."/>
            <person name="Tritt A."/>
            <person name="Barry K.W."/>
            <person name="Grigoriev I.V."/>
            <person name="Nagy L.G."/>
            <person name="Hibbett D."/>
            <person name="Henrissat B."/>
            <person name="Matheny P.B."/>
            <person name="Labbe J."/>
            <person name="Martin F.M."/>
        </authorList>
    </citation>
    <scope>NUCLEOTIDE SEQUENCE</scope>
    <source>
        <strain evidence="1">HHB10654</strain>
    </source>
</reference>
<sequence length="835" mass="90458">MSAALMESFDAPMLDYPLDMDVHMQTTVSSPKPWLTEASMEEDPHPIAADIAGASQPLHEDVEIEMDQYYGEDTEYEMADETTYPTGDADLVDVDFFDVSRESESHLAEATTLTPTGPLDVVAGEAVDLGHSVPDDHPATTATPTIEHTGAHVPQPSDATQTSPLQEAALASPSISLVQETSVASHDRAEEVPSTSYAEEAAPSAHAVEDCAATHEAEVVPPSSHDEVDGYAETLEHAEAHNGNLHAESVAVHTVDGLSTTHTPLPTSHLSPTPEEGSSLALVEPAENAVHTHDEHEGAYEEGADPHEISDGIYIEPPPPVLVDLPSSSDQRECCLFNAPDETAGSPYGEAQHVEQTAFNVLLRQHPTLYYDRLSDVFDALRQEEHIQRIAEFVEGEMVVDAYDLQLAISEDNIYAREVSLHDLNVLHDGSDLTGPLRIRLRTITPRFIDRYHSLRDQIARLNFVDETGVAYEGTGETEYHSEAVGSDEVHHGLAPSGDYEYEPAPDAHYEEQAEGEQHYEPEGGPYEEQDHSGDPDGQLEEDSEHVNGPDEQLEASHPTAEVFEYHEVHGEEATALEGENEYDNTTLVDDLDADAGNELDAAAHQATADTGVAGADAHGTEYEEYTEPQDDEGTGDYADAVDETVEGTVPDPKNEGLAEALVSTENPEATGDLVESPEEIDDRQHDDVSAENGNEFDNPDDYDAFADIQEEYAVGSVTDNISPVDQTSIHDRDSDHASTSHHEGTDAAAQIANPQDFSLDDDETWNEDGAFDPDLDEPGADAHDPVEADAVSTESSTLSSKTSTKRTYDEVEADEEEEAHVAPTSPGSKRARVT</sequence>
<protein>
    <submittedName>
        <fullName evidence="1">Uncharacterized protein</fullName>
    </submittedName>
</protein>
<gene>
    <name evidence="1" type="ORF">BV25DRAFT_1995146</name>
</gene>
<dbReference type="Proteomes" id="UP000814140">
    <property type="component" value="Unassembled WGS sequence"/>
</dbReference>